<dbReference type="InterPro" id="IPR000210">
    <property type="entry name" value="BTB/POZ_dom"/>
</dbReference>
<protein>
    <recommendedName>
        <fullName evidence="2">BTB domain-containing protein</fullName>
    </recommendedName>
</protein>
<evidence type="ECO:0000313" key="4">
    <source>
        <dbReference type="Proteomes" id="UP000800235"/>
    </source>
</evidence>
<sequence length="465" mass="50713">MYRHLCSGPVAPPTKSTQMSFPAAMTTATTQTAASKNSQSLKPAFEPVTRHSGPFWGPGSGVSSQPTSMTTKATQPTAPAVSQSFFGSTMNANTQSNNFSTGISSQTPAMAATATQPTAPPVLRSLFNSPPPANHFSTGVSSQPAIKTIAASQPTATKRSESPVPTTVVITHSSSLAETSSQVPSPSSTPEAVLARPLFIGGGFNSFSTAPTATTSGFGAPAPQRSLMSATAMTVACQPPSRGYRPTKPPLDLTFITIHVSDRSVLTLLSGITEFEVPQEYLTAVSEHFEKVFNDESRDPDETELTTTDVASRTFRVFYEWLNGRKLVNEDGEEYTYKKGGHHFDDLIDLYIFATKYDIPQLRHDVMNAWIRCQAFSPEMCSYAHIAKAYEMLPAGSPMLRSMVDSSVASFRTFYTSLSAEKRMEELKELPKEFLYDKMVKLVRDKEGGFPRSPYKDDCRYHEHD</sequence>
<evidence type="ECO:0000256" key="1">
    <source>
        <dbReference type="SAM" id="MobiDB-lite"/>
    </source>
</evidence>
<feature type="compositionally biased region" description="Polar residues" evidence="1">
    <location>
        <begin position="61"/>
        <end position="73"/>
    </location>
</feature>
<comment type="caution">
    <text evidence="3">The sequence shown here is derived from an EMBL/GenBank/DDBJ whole genome shotgun (WGS) entry which is preliminary data.</text>
</comment>
<gene>
    <name evidence="3" type="ORF">EJ08DRAFT_712223</name>
</gene>
<dbReference type="SUPFAM" id="SSF54695">
    <property type="entry name" value="POZ domain"/>
    <property type="match status" value="1"/>
</dbReference>
<dbReference type="Gene3D" id="3.30.710.10">
    <property type="entry name" value="Potassium Channel Kv1.1, Chain A"/>
    <property type="match status" value="1"/>
</dbReference>
<evidence type="ECO:0000313" key="3">
    <source>
        <dbReference type="EMBL" id="KAF2431848.1"/>
    </source>
</evidence>
<dbReference type="PROSITE" id="PS50097">
    <property type="entry name" value="BTB"/>
    <property type="match status" value="1"/>
</dbReference>
<dbReference type="InterPro" id="IPR011333">
    <property type="entry name" value="SKP1/BTB/POZ_sf"/>
</dbReference>
<name>A0A9P4NUX4_9PEZI</name>
<organism evidence="3 4">
    <name type="scientific">Tothia fuscella</name>
    <dbReference type="NCBI Taxonomy" id="1048955"/>
    <lineage>
        <taxon>Eukaryota</taxon>
        <taxon>Fungi</taxon>
        <taxon>Dikarya</taxon>
        <taxon>Ascomycota</taxon>
        <taxon>Pezizomycotina</taxon>
        <taxon>Dothideomycetes</taxon>
        <taxon>Pleosporomycetidae</taxon>
        <taxon>Venturiales</taxon>
        <taxon>Cylindrosympodiaceae</taxon>
        <taxon>Tothia</taxon>
    </lineage>
</organism>
<accession>A0A9P4NUX4</accession>
<dbReference type="EMBL" id="MU007029">
    <property type="protein sequence ID" value="KAF2431848.1"/>
    <property type="molecule type" value="Genomic_DNA"/>
</dbReference>
<dbReference type="Proteomes" id="UP000800235">
    <property type="component" value="Unassembled WGS sequence"/>
</dbReference>
<keyword evidence="4" id="KW-1185">Reference proteome</keyword>
<evidence type="ECO:0000259" key="2">
    <source>
        <dbReference type="PROSITE" id="PS50097"/>
    </source>
</evidence>
<feature type="domain" description="BTB" evidence="2">
    <location>
        <begin position="264"/>
        <end position="331"/>
    </location>
</feature>
<reference evidence="3" key="1">
    <citation type="journal article" date="2020" name="Stud. Mycol.">
        <title>101 Dothideomycetes genomes: a test case for predicting lifestyles and emergence of pathogens.</title>
        <authorList>
            <person name="Haridas S."/>
            <person name="Albert R."/>
            <person name="Binder M."/>
            <person name="Bloem J."/>
            <person name="Labutti K."/>
            <person name="Salamov A."/>
            <person name="Andreopoulos B."/>
            <person name="Baker S."/>
            <person name="Barry K."/>
            <person name="Bills G."/>
            <person name="Bluhm B."/>
            <person name="Cannon C."/>
            <person name="Castanera R."/>
            <person name="Culley D."/>
            <person name="Daum C."/>
            <person name="Ezra D."/>
            <person name="Gonzalez J."/>
            <person name="Henrissat B."/>
            <person name="Kuo A."/>
            <person name="Liang C."/>
            <person name="Lipzen A."/>
            <person name="Lutzoni F."/>
            <person name="Magnuson J."/>
            <person name="Mondo S."/>
            <person name="Nolan M."/>
            <person name="Ohm R."/>
            <person name="Pangilinan J."/>
            <person name="Park H.-J."/>
            <person name="Ramirez L."/>
            <person name="Alfaro M."/>
            <person name="Sun H."/>
            <person name="Tritt A."/>
            <person name="Yoshinaga Y."/>
            <person name="Zwiers L.-H."/>
            <person name="Turgeon B."/>
            <person name="Goodwin S."/>
            <person name="Spatafora J."/>
            <person name="Crous P."/>
            <person name="Grigoriev I."/>
        </authorList>
    </citation>
    <scope>NUCLEOTIDE SEQUENCE</scope>
    <source>
        <strain evidence="3">CBS 130266</strain>
    </source>
</reference>
<dbReference type="OrthoDB" id="194443at2759"/>
<feature type="region of interest" description="Disordered" evidence="1">
    <location>
        <begin position="1"/>
        <end position="73"/>
    </location>
</feature>
<feature type="compositionally biased region" description="Low complexity" evidence="1">
    <location>
        <begin position="23"/>
        <end position="34"/>
    </location>
</feature>
<dbReference type="AlphaFoldDB" id="A0A9P4NUX4"/>
<proteinExistence type="predicted"/>